<dbReference type="RefSeq" id="WP_091205753.1">
    <property type="nucleotide sequence ID" value="NZ_FONQ01000010.1"/>
</dbReference>
<dbReference type="EMBL" id="FONQ01000010">
    <property type="protein sequence ID" value="SFF15702.1"/>
    <property type="molecule type" value="Genomic_DNA"/>
</dbReference>
<dbReference type="Pfam" id="PF00535">
    <property type="entry name" value="Glycos_transf_2"/>
    <property type="match status" value="1"/>
</dbReference>
<dbReference type="PANTHER" id="PTHR22916">
    <property type="entry name" value="GLYCOSYLTRANSFERASE"/>
    <property type="match status" value="1"/>
</dbReference>
<gene>
    <name evidence="2" type="ORF">SAMN04488131_11024</name>
</gene>
<accession>A0A1I2GDX3</accession>
<reference evidence="3" key="1">
    <citation type="submission" date="2016-10" db="EMBL/GenBank/DDBJ databases">
        <authorList>
            <person name="Varghese N."/>
            <person name="Submissions S."/>
        </authorList>
    </citation>
    <scope>NUCLEOTIDE SEQUENCE [LARGE SCALE GENOMIC DNA]</scope>
    <source>
        <strain evidence="3">CGMCC 1.9227</strain>
    </source>
</reference>
<name>A0A1I2GDX3_9FLAO</name>
<evidence type="ECO:0000313" key="3">
    <source>
        <dbReference type="Proteomes" id="UP000198596"/>
    </source>
</evidence>
<dbReference type="Proteomes" id="UP000198596">
    <property type="component" value="Unassembled WGS sequence"/>
</dbReference>
<dbReference type="SUPFAM" id="SSF53448">
    <property type="entry name" value="Nucleotide-diphospho-sugar transferases"/>
    <property type="match status" value="1"/>
</dbReference>
<evidence type="ECO:0000259" key="1">
    <source>
        <dbReference type="Pfam" id="PF00535"/>
    </source>
</evidence>
<dbReference type="CDD" id="cd00761">
    <property type="entry name" value="Glyco_tranf_GTA_type"/>
    <property type="match status" value="1"/>
</dbReference>
<keyword evidence="2" id="KW-0808">Transferase</keyword>
<dbReference type="GO" id="GO:0016758">
    <property type="term" value="F:hexosyltransferase activity"/>
    <property type="evidence" value="ECO:0007669"/>
    <property type="project" value="UniProtKB-ARBA"/>
</dbReference>
<dbReference type="STRING" id="935223.SAMN04488131_11024"/>
<dbReference type="AlphaFoldDB" id="A0A1I2GDX3"/>
<dbReference type="PANTHER" id="PTHR22916:SF3">
    <property type="entry name" value="UDP-GLCNAC:BETAGAL BETA-1,3-N-ACETYLGLUCOSAMINYLTRANSFERASE-LIKE PROTEIN 1"/>
    <property type="match status" value="1"/>
</dbReference>
<keyword evidence="3" id="KW-1185">Reference proteome</keyword>
<feature type="domain" description="Glycosyltransferase 2-like" evidence="1">
    <location>
        <begin position="6"/>
        <end position="158"/>
    </location>
</feature>
<protein>
    <submittedName>
        <fullName evidence="2">Glycosyltransferase involved in cell wall bisynthesis</fullName>
    </submittedName>
</protein>
<evidence type="ECO:0000313" key="2">
    <source>
        <dbReference type="EMBL" id="SFF15702.1"/>
    </source>
</evidence>
<dbReference type="InterPro" id="IPR001173">
    <property type="entry name" value="Glyco_trans_2-like"/>
</dbReference>
<dbReference type="InterPro" id="IPR029044">
    <property type="entry name" value="Nucleotide-diphossugar_trans"/>
</dbReference>
<organism evidence="2 3">
    <name type="scientific">Flavobacterium xueshanense</name>
    <dbReference type="NCBI Taxonomy" id="935223"/>
    <lineage>
        <taxon>Bacteria</taxon>
        <taxon>Pseudomonadati</taxon>
        <taxon>Bacteroidota</taxon>
        <taxon>Flavobacteriia</taxon>
        <taxon>Flavobacteriales</taxon>
        <taxon>Flavobacteriaceae</taxon>
        <taxon>Flavobacterium</taxon>
    </lineage>
</organism>
<dbReference type="Gene3D" id="3.90.550.10">
    <property type="entry name" value="Spore Coat Polysaccharide Biosynthesis Protein SpsA, Chain A"/>
    <property type="match status" value="1"/>
</dbReference>
<proteinExistence type="predicted"/>
<dbReference type="OrthoDB" id="597270at2"/>
<sequence>MNNKISVIIPCYNQALFLEETLQSVLKQTHKNWECIIIDDGSTDGSKKIALKWCDFDERFLYFFKFNGGLSSARNAGLKLAEGDYVQFLDGDDLIKPTKFEQQLIDLQDAQVSISNYFSFVDGNIELAAPYRYLTPFVSETNFRKEIILDWEYRMSIPCHSVLFQKKLIVDNEILFNETLPNHEDWVFWSQLFYVSKKIKNNTNVLALYRIRDDSMTANYALMRHGFNEGAKILLYYFKEKKEKDLVNAVRIKQNEIKNKNKKPFLKKIEARLIGKLIYFYRICQK</sequence>